<comment type="caution">
    <text evidence="2">The sequence shown here is derived from an EMBL/GenBank/DDBJ whole genome shotgun (WGS) entry which is preliminary data.</text>
</comment>
<evidence type="ECO:0000313" key="3">
    <source>
        <dbReference type="Proteomes" id="UP000807504"/>
    </source>
</evidence>
<evidence type="ECO:0000313" key="2">
    <source>
        <dbReference type="EMBL" id="KAF8793557.1"/>
    </source>
</evidence>
<organism evidence="2 3">
    <name type="scientific">Argiope bruennichi</name>
    <name type="common">Wasp spider</name>
    <name type="synonym">Aranea bruennichi</name>
    <dbReference type="NCBI Taxonomy" id="94029"/>
    <lineage>
        <taxon>Eukaryota</taxon>
        <taxon>Metazoa</taxon>
        <taxon>Ecdysozoa</taxon>
        <taxon>Arthropoda</taxon>
        <taxon>Chelicerata</taxon>
        <taxon>Arachnida</taxon>
        <taxon>Araneae</taxon>
        <taxon>Araneomorphae</taxon>
        <taxon>Entelegynae</taxon>
        <taxon>Araneoidea</taxon>
        <taxon>Araneidae</taxon>
        <taxon>Argiope</taxon>
    </lineage>
</organism>
<reference evidence="2" key="1">
    <citation type="journal article" date="2020" name="bioRxiv">
        <title>Chromosome-level reference genome of the European wasp spider Argiope bruennichi: a resource for studies on range expansion and evolutionary adaptation.</title>
        <authorList>
            <person name="Sheffer M.M."/>
            <person name="Hoppe A."/>
            <person name="Krehenwinkel H."/>
            <person name="Uhl G."/>
            <person name="Kuss A.W."/>
            <person name="Jensen L."/>
            <person name="Jensen C."/>
            <person name="Gillespie R.G."/>
            <person name="Hoff K.J."/>
            <person name="Prost S."/>
        </authorList>
    </citation>
    <scope>NUCLEOTIDE SEQUENCE</scope>
</reference>
<accession>A0A8T0FQW3</accession>
<dbReference type="AlphaFoldDB" id="A0A8T0FQW3"/>
<sequence length="91" mass="10137">MDKLFSFITGLLVCLFASLQAYHLQKWNDDTPNGASYLQSTWAMDAALFRSKVPIPPAADIKESAGWTYSYPLNNVLSTAVRERHADQNSA</sequence>
<reference evidence="2" key="2">
    <citation type="submission" date="2020-06" db="EMBL/GenBank/DDBJ databases">
        <authorList>
            <person name="Sheffer M."/>
        </authorList>
    </citation>
    <scope>NUCLEOTIDE SEQUENCE</scope>
</reference>
<gene>
    <name evidence="2" type="ORF">HNY73_001615</name>
</gene>
<dbReference type="Proteomes" id="UP000807504">
    <property type="component" value="Unassembled WGS sequence"/>
</dbReference>
<keyword evidence="1" id="KW-0732">Signal</keyword>
<feature type="chain" id="PRO_5035800293" evidence="1">
    <location>
        <begin position="22"/>
        <end position="91"/>
    </location>
</feature>
<protein>
    <submittedName>
        <fullName evidence="2">Uncharacterized protein</fullName>
    </submittedName>
</protein>
<name>A0A8T0FQW3_ARGBR</name>
<keyword evidence="3" id="KW-1185">Reference proteome</keyword>
<feature type="signal peptide" evidence="1">
    <location>
        <begin position="1"/>
        <end position="21"/>
    </location>
</feature>
<dbReference type="EMBL" id="JABXBU010000002">
    <property type="protein sequence ID" value="KAF8793557.1"/>
    <property type="molecule type" value="Genomic_DNA"/>
</dbReference>
<evidence type="ECO:0000256" key="1">
    <source>
        <dbReference type="SAM" id="SignalP"/>
    </source>
</evidence>
<proteinExistence type="predicted"/>